<dbReference type="EMBL" id="MF173652">
    <property type="protein sequence ID" value="AVJ52296.1"/>
    <property type="molecule type" value="Genomic_DNA"/>
</dbReference>
<geneLocation type="mitochondrion" evidence="14"/>
<keyword evidence="7 12" id="KW-0375">Hydrogen ion transport</keyword>
<evidence type="ECO:0000256" key="10">
    <source>
        <dbReference type="ARBA" id="ARBA00023128"/>
    </source>
</evidence>
<evidence type="ECO:0000256" key="7">
    <source>
        <dbReference type="ARBA" id="ARBA00022781"/>
    </source>
</evidence>
<gene>
    <name evidence="14" type="primary">ATP8</name>
</gene>
<protein>
    <recommendedName>
        <fullName evidence="12">ATP synthase complex subunit 8</fullName>
    </recommendedName>
</protein>
<dbReference type="Pfam" id="PF00895">
    <property type="entry name" value="ATP-synt_8"/>
    <property type="match status" value="1"/>
</dbReference>
<keyword evidence="8 13" id="KW-1133">Transmembrane helix</keyword>
<evidence type="ECO:0000256" key="5">
    <source>
        <dbReference type="ARBA" id="ARBA00022547"/>
    </source>
</evidence>
<evidence type="ECO:0000256" key="9">
    <source>
        <dbReference type="ARBA" id="ARBA00023065"/>
    </source>
</evidence>
<proteinExistence type="inferred from homology"/>
<comment type="similarity">
    <text evidence="2 12">Belongs to the ATPase protein 8 family.</text>
</comment>
<dbReference type="GO" id="GO:0015078">
    <property type="term" value="F:proton transmembrane transporter activity"/>
    <property type="evidence" value="ECO:0007669"/>
    <property type="project" value="InterPro"/>
</dbReference>
<feature type="transmembrane region" description="Helical" evidence="13">
    <location>
        <begin position="12"/>
        <end position="30"/>
    </location>
</feature>
<dbReference type="GO" id="GO:0031966">
    <property type="term" value="C:mitochondrial membrane"/>
    <property type="evidence" value="ECO:0007669"/>
    <property type="project" value="UniProtKB-SubCell"/>
</dbReference>
<dbReference type="GO" id="GO:0045259">
    <property type="term" value="C:proton-transporting ATP synthase complex"/>
    <property type="evidence" value="ECO:0007669"/>
    <property type="project" value="UniProtKB-KW"/>
</dbReference>
<evidence type="ECO:0000256" key="4">
    <source>
        <dbReference type="ARBA" id="ARBA00022448"/>
    </source>
</evidence>
<keyword evidence="9 12" id="KW-0406">Ion transport</keyword>
<comment type="subunit">
    <text evidence="3">F-type ATPases have 2 components, CF(1) - the catalytic core - and CF(0) - the membrane proton channel.</text>
</comment>
<dbReference type="AlphaFoldDB" id="A0A2P1CM23"/>
<evidence type="ECO:0000256" key="2">
    <source>
        <dbReference type="ARBA" id="ARBA00008892"/>
    </source>
</evidence>
<evidence type="ECO:0000256" key="1">
    <source>
        <dbReference type="ARBA" id="ARBA00004304"/>
    </source>
</evidence>
<sequence length="52" mass="6235">MPQMSPLYWEALFMMFIISLILMSTIIYHHPKIQSQSKMKSTTLSSDIDWKW</sequence>
<dbReference type="InterPro" id="IPR001421">
    <property type="entry name" value="ATP8_metazoa"/>
</dbReference>
<keyword evidence="11 13" id="KW-0472">Membrane</keyword>
<evidence type="ECO:0000256" key="11">
    <source>
        <dbReference type="ARBA" id="ARBA00023136"/>
    </source>
</evidence>
<organism evidence="14">
    <name type="scientific">Sphaerocoris annulus</name>
    <dbReference type="NCBI Taxonomy" id="1277805"/>
    <lineage>
        <taxon>Eukaryota</taxon>
        <taxon>Metazoa</taxon>
        <taxon>Ecdysozoa</taxon>
        <taxon>Arthropoda</taxon>
        <taxon>Hexapoda</taxon>
        <taxon>Insecta</taxon>
        <taxon>Pterygota</taxon>
        <taxon>Neoptera</taxon>
        <taxon>Paraneoptera</taxon>
        <taxon>Hemiptera</taxon>
        <taxon>Heteroptera</taxon>
        <taxon>Panheteroptera</taxon>
        <taxon>Pentatomomorpha</taxon>
        <taxon>Pentatomoidea</taxon>
        <taxon>Scutelleridae</taxon>
        <taxon>Pachycorinae</taxon>
        <taxon>Sphaerocoris</taxon>
    </lineage>
</organism>
<keyword evidence="5 12" id="KW-0138">CF(0)</keyword>
<evidence type="ECO:0000256" key="8">
    <source>
        <dbReference type="ARBA" id="ARBA00022989"/>
    </source>
</evidence>
<comment type="subcellular location">
    <subcellularLocation>
        <location evidence="1 12">Mitochondrion membrane</location>
        <topology evidence="1 12">Single-pass membrane protein</topology>
    </subcellularLocation>
</comment>
<evidence type="ECO:0000256" key="6">
    <source>
        <dbReference type="ARBA" id="ARBA00022692"/>
    </source>
</evidence>
<accession>A0A2P1CM23</accession>
<keyword evidence="10 12" id="KW-0496">Mitochondrion</keyword>
<evidence type="ECO:0000256" key="13">
    <source>
        <dbReference type="SAM" id="Phobius"/>
    </source>
</evidence>
<keyword evidence="4 12" id="KW-0813">Transport</keyword>
<evidence type="ECO:0000313" key="14">
    <source>
        <dbReference type="EMBL" id="AVJ52296.1"/>
    </source>
</evidence>
<keyword evidence="6 12" id="KW-0812">Transmembrane</keyword>
<dbReference type="GO" id="GO:0015986">
    <property type="term" value="P:proton motive force-driven ATP synthesis"/>
    <property type="evidence" value="ECO:0007669"/>
    <property type="project" value="InterPro"/>
</dbReference>
<evidence type="ECO:0000256" key="3">
    <source>
        <dbReference type="ARBA" id="ARBA00011291"/>
    </source>
</evidence>
<name>A0A2P1CM23_9HEMI</name>
<evidence type="ECO:0000256" key="12">
    <source>
        <dbReference type="RuleBase" id="RU003661"/>
    </source>
</evidence>
<reference evidence="14" key="1">
    <citation type="journal article" date="2018" name="Cladistics">
        <title>Phylogeny and the colourful history of jewel bugs (Insecta: Hemiptera: Scutelleridae).</title>
        <authorList>
            <person name="Wu Y."/>
            <person name="Redei D."/>
            <person name="Eger J."/>
            <person name="Wang Y."/>
            <person name="Wu H."/>
            <person name="Carapezza A."/>
            <person name="Kment P."/>
            <person name="Cai B."/>
            <person name="Sun X."/>
            <person name="Guo P."/>
            <person name="Luo J."/>
            <person name="Xie Q."/>
        </authorList>
    </citation>
    <scope>NUCLEOTIDE SEQUENCE</scope>
</reference>